<keyword evidence="1" id="KW-0805">Transcription regulation</keyword>
<dbReference type="PROSITE" id="PS01124">
    <property type="entry name" value="HTH_ARAC_FAMILY_2"/>
    <property type="match status" value="1"/>
</dbReference>
<dbReference type="PATRIC" id="fig|54915.3.peg.3242"/>
<dbReference type="STRING" id="54915.ADS79_20615"/>
<evidence type="ECO:0000313" key="4">
    <source>
        <dbReference type="EMBL" id="GED66515.1"/>
    </source>
</evidence>
<dbReference type="InterPro" id="IPR053142">
    <property type="entry name" value="PchR_regulatory_protein"/>
</dbReference>
<dbReference type="GO" id="GO:0003700">
    <property type="term" value="F:DNA-binding transcription factor activity"/>
    <property type="evidence" value="ECO:0007669"/>
    <property type="project" value="InterPro"/>
</dbReference>
<dbReference type="AlphaFoldDB" id="A0A0K9YTT9"/>
<evidence type="ECO:0000256" key="1">
    <source>
        <dbReference type="ARBA" id="ARBA00023015"/>
    </source>
</evidence>
<dbReference type="InterPro" id="IPR018060">
    <property type="entry name" value="HTH_AraC"/>
</dbReference>
<name>A0A0K9YTT9_9BACL</name>
<feature type="domain" description="HTH araC/xylS-type" evidence="3">
    <location>
        <begin position="225"/>
        <end position="323"/>
    </location>
</feature>
<dbReference type="EMBL" id="BJON01000002">
    <property type="protein sequence ID" value="GED66515.1"/>
    <property type="molecule type" value="Genomic_DNA"/>
</dbReference>
<sequence length="324" mass="37478">MEQIIHAHDIHGYFDGLASYLTGSEVLQGSEHKILLSPLLGTGSITRQKIRPGIEVVLSDMTLQEDWKQYITEDQVFEIHYCFSGNTDCFVNGKSFSTEVRPCNFYSMETTELYLHKKSKQKYQCLEIRMSPEQLLRYFEGENDYAYVQKWLQKQLGNITPLKDTVMLKRAVHEIVNSTYQGSMKRLHLESKIMEMLLLVLDNGLQGAGSWPVSKIKKQDRERLYAARQMIEERLENPLSLKELARATELNEFKLKTGFKELFGMTVFEYLRDLRLEKGMLLMRIDQLNVGEAAIAVGYSNPSNFSAAFYKKYGCNPLQYRKST</sequence>
<accession>A0A0K9YTT9</accession>
<dbReference type="RefSeq" id="WP_049740250.1">
    <property type="nucleotide sequence ID" value="NZ_BJON01000002.1"/>
</dbReference>
<evidence type="ECO:0000313" key="6">
    <source>
        <dbReference type="Proteomes" id="UP000036834"/>
    </source>
</evidence>
<keyword evidence="2" id="KW-0804">Transcription</keyword>
<comment type="caution">
    <text evidence="5">The sequence shown here is derived from an EMBL/GenBank/DDBJ whole genome shotgun (WGS) entry which is preliminary data.</text>
</comment>
<reference evidence="6" key="1">
    <citation type="submission" date="2015-07" db="EMBL/GenBank/DDBJ databases">
        <title>Genome sequencing project for genomic taxonomy and phylogenomics of Bacillus-like bacteria.</title>
        <authorList>
            <person name="Liu B."/>
            <person name="Wang J."/>
            <person name="Zhu Y."/>
            <person name="Liu G."/>
            <person name="Chen Q."/>
            <person name="Chen Z."/>
            <person name="Lan J."/>
            <person name="Che J."/>
            <person name="Ge C."/>
            <person name="Shi H."/>
            <person name="Pan Z."/>
            <person name="Liu X."/>
        </authorList>
    </citation>
    <scope>NUCLEOTIDE SEQUENCE [LARGE SCALE GENOMIC DNA]</scope>
    <source>
        <strain evidence="6">DSM 9887</strain>
    </source>
</reference>
<dbReference type="SMART" id="SM00342">
    <property type="entry name" value="HTH_ARAC"/>
    <property type="match status" value="1"/>
</dbReference>
<dbReference type="Pfam" id="PF12833">
    <property type="entry name" value="HTH_18"/>
    <property type="match status" value="1"/>
</dbReference>
<keyword evidence="7" id="KW-1185">Reference proteome</keyword>
<dbReference type="GO" id="GO:0043565">
    <property type="term" value="F:sequence-specific DNA binding"/>
    <property type="evidence" value="ECO:0007669"/>
    <property type="project" value="InterPro"/>
</dbReference>
<evidence type="ECO:0000313" key="7">
    <source>
        <dbReference type="Proteomes" id="UP000319578"/>
    </source>
</evidence>
<dbReference type="PANTHER" id="PTHR47893:SF1">
    <property type="entry name" value="REGULATORY PROTEIN PCHR"/>
    <property type="match status" value="1"/>
</dbReference>
<reference evidence="5" key="2">
    <citation type="submission" date="2015-07" db="EMBL/GenBank/DDBJ databases">
        <title>MeaNS - Measles Nucleotide Surveillance Program.</title>
        <authorList>
            <person name="Tran T."/>
            <person name="Druce J."/>
        </authorList>
    </citation>
    <scope>NUCLEOTIDE SEQUENCE</scope>
    <source>
        <strain evidence="5">DSM 9887</strain>
    </source>
</reference>
<dbReference type="Proteomes" id="UP000036834">
    <property type="component" value="Unassembled WGS sequence"/>
</dbReference>
<dbReference type="PANTHER" id="PTHR47893">
    <property type="entry name" value="REGULATORY PROTEIN PCHR"/>
    <property type="match status" value="1"/>
</dbReference>
<dbReference type="SUPFAM" id="SSF46689">
    <property type="entry name" value="Homeodomain-like"/>
    <property type="match status" value="2"/>
</dbReference>
<proteinExistence type="predicted"/>
<gene>
    <name evidence="5" type="ORF">ADS79_20615</name>
    <name evidence="4" type="ORF">BRE01_02170</name>
</gene>
<evidence type="ECO:0000313" key="5">
    <source>
        <dbReference type="EMBL" id="KNB72062.1"/>
    </source>
</evidence>
<dbReference type="Proteomes" id="UP000319578">
    <property type="component" value="Unassembled WGS sequence"/>
</dbReference>
<organism evidence="5 6">
    <name type="scientific">Brevibacillus reuszeri</name>
    <dbReference type="NCBI Taxonomy" id="54915"/>
    <lineage>
        <taxon>Bacteria</taxon>
        <taxon>Bacillati</taxon>
        <taxon>Bacillota</taxon>
        <taxon>Bacilli</taxon>
        <taxon>Bacillales</taxon>
        <taxon>Paenibacillaceae</taxon>
        <taxon>Brevibacillus</taxon>
    </lineage>
</organism>
<evidence type="ECO:0000256" key="2">
    <source>
        <dbReference type="ARBA" id="ARBA00023163"/>
    </source>
</evidence>
<dbReference type="Gene3D" id="1.10.10.60">
    <property type="entry name" value="Homeodomain-like"/>
    <property type="match status" value="2"/>
</dbReference>
<dbReference type="InterPro" id="IPR009057">
    <property type="entry name" value="Homeodomain-like_sf"/>
</dbReference>
<protein>
    <recommendedName>
        <fullName evidence="3">HTH araC/xylS-type domain-containing protein</fullName>
    </recommendedName>
</protein>
<dbReference type="EMBL" id="LGIQ01000009">
    <property type="protein sequence ID" value="KNB72062.1"/>
    <property type="molecule type" value="Genomic_DNA"/>
</dbReference>
<evidence type="ECO:0000259" key="3">
    <source>
        <dbReference type="PROSITE" id="PS01124"/>
    </source>
</evidence>
<reference evidence="4 7" key="3">
    <citation type="submission" date="2019-06" db="EMBL/GenBank/DDBJ databases">
        <title>Whole genome shotgun sequence of Brevibacillus reuszeri NBRC 15719.</title>
        <authorList>
            <person name="Hosoyama A."/>
            <person name="Uohara A."/>
            <person name="Ohji S."/>
            <person name="Ichikawa N."/>
        </authorList>
    </citation>
    <scope>NUCLEOTIDE SEQUENCE [LARGE SCALE GENOMIC DNA]</scope>
    <source>
        <strain evidence="4 7">NBRC 15719</strain>
    </source>
</reference>